<protein>
    <recommendedName>
        <fullName evidence="3">Transcriptional regulator, AbiEi antitoxin, Type IV TA system</fullName>
    </recommendedName>
</protein>
<evidence type="ECO:0008006" key="3">
    <source>
        <dbReference type="Google" id="ProtNLM"/>
    </source>
</evidence>
<reference evidence="1 2" key="1">
    <citation type="submission" date="2023-03" db="EMBL/GenBank/DDBJ databases">
        <title>MT1 and MT2 Draft Genomes of Novel Species.</title>
        <authorList>
            <person name="Venkateswaran K."/>
        </authorList>
    </citation>
    <scope>NUCLEOTIDE SEQUENCE [LARGE SCALE GENOMIC DNA]</scope>
    <source>
        <strain evidence="1 2">IF8SW-P5</strain>
    </source>
</reference>
<organism evidence="1 2">
    <name type="scientific">Microbacterium mcarthurae</name>
    <dbReference type="NCBI Taxonomy" id="3035918"/>
    <lineage>
        <taxon>Bacteria</taxon>
        <taxon>Bacillati</taxon>
        <taxon>Actinomycetota</taxon>
        <taxon>Actinomycetes</taxon>
        <taxon>Micrococcales</taxon>
        <taxon>Microbacteriaceae</taxon>
        <taxon>Microbacterium</taxon>
    </lineage>
</organism>
<accession>A0ABW9GKZ6</accession>
<dbReference type="Proteomes" id="UP001630303">
    <property type="component" value="Unassembled WGS sequence"/>
</dbReference>
<evidence type="ECO:0000313" key="2">
    <source>
        <dbReference type="Proteomes" id="UP001630303"/>
    </source>
</evidence>
<name>A0ABW9GKZ6_9MICO</name>
<keyword evidence="2" id="KW-1185">Reference proteome</keyword>
<evidence type="ECO:0000313" key="1">
    <source>
        <dbReference type="EMBL" id="MFM2721871.1"/>
    </source>
</evidence>
<dbReference type="EMBL" id="JAROCE010000008">
    <property type="protein sequence ID" value="MFM2721871.1"/>
    <property type="molecule type" value="Genomic_DNA"/>
</dbReference>
<dbReference type="RefSeq" id="WP_408905987.1">
    <property type="nucleotide sequence ID" value="NZ_JAROCE010000008.1"/>
</dbReference>
<comment type="caution">
    <text evidence="1">The sequence shown here is derived from an EMBL/GenBank/DDBJ whole genome shotgun (WGS) entry which is preliminary data.</text>
</comment>
<proteinExistence type="predicted"/>
<sequence>MTIATVPLIRRSQLAEHGWHSRRIRSEVENGYLRPVRPGVYARGADVESLLPEQRIALRARALVLVSANRPIFCGMTAAAIQGLPCLRDDGLLHVLSPDSRPSGARGVVRHRDLARDPHYVELDGLRCTPLVRTVADVARMESRDVAVTVVDAALRERAFTPPGGYDFDEADRFREEAMNWTQSATRGRRAAERALTLGDGRAQLPGESVSRLRLLDLGFAPPSLQVPVAGPRGSTYWIDFGLDDVGAWGEFDGMVKYRRLAASAGRDPQSVLEEEKRREDWIRGTTQRRFARWGWEHLTDAATLGRRLSAFGITPA</sequence>
<gene>
    <name evidence="1" type="ORF">P5G46_15225</name>
</gene>